<comment type="cofactor">
    <cofactor evidence="1">
        <name>Zn(2+)</name>
        <dbReference type="ChEBI" id="CHEBI:29105"/>
    </cofactor>
</comment>
<name>A0ABZ2M6H5_9BACT</name>
<keyword evidence="4" id="KW-0862">Zinc</keyword>
<dbReference type="Pfam" id="PF24827">
    <property type="entry name" value="AstE_AspA_cat"/>
    <property type="match status" value="1"/>
</dbReference>
<evidence type="ECO:0000256" key="3">
    <source>
        <dbReference type="ARBA" id="ARBA00022801"/>
    </source>
</evidence>
<keyword evidence="3" id="KW-0378">Hydrolase</keyword>
<keyword evidence="7" id="KW-1185">Reference proteome</keyword>
<organism evidence="6 7">
    <name type="scientific">Pendulispora albinea</name>
    <dbReference type="NCBI Taxonomy" id="2741071"/>
    <lineage>
        <taxon>Bacteria</taxon>
        <taxon>Pseudomonadati</taxon>
        <taxon>Myxococcota</taxon>
        <taxon>Myxococcia</taxon>
        <taxon>Myxococcales</taxon>
        <taxon>Sorangiineae</taxon>
        <taxon>Pendulisporaceae</taxon>
        <taxon>Pendulispora</taxon>
    </lineage>
</organism>
<feature type="domain" description="Succinylglutamate desuccinylase/Aspartoacylase catalytic" evidence="5">
    <location>
        <begin position="66"/>
        <end position="255"/>
    </location>
</feature>
<accession>A0ABZ2M6H5</accession>
<dbReference type="Gene3D" id="3.40.630.10">
    <property type="entry name" value="Zn peptidases"/>
    <property type="match status" value="1"/>
</dbReference>
<dbReference type="InterPro" id="IPR043795">
    <property type="entry name" value="N-alpha-Ac-DABA-like"/>
</dbReference>
<dbReference type="RefSeq" id="WP_394827730.1">
    <property type="nucleotide sequence ID" value="NZ_CP089984.1"/>
</dbReference>
<gene>
    <name evidence="6" type="ORF">LZC94_12615</name>
</gene>
<evidence type="ECO:0000313" key="6">
    <source>
        <dbReference type="EMBL" id="WXB18089.1"/>
    </source>
</evidence>
<protein>
    <submittedName>
        <fullName evidence="6">Succinylglutamate desuccinylase/aspartoacylase family protein</fullName>
    </submittedName>
</protein>
<dbReference type="InterPro" id="IPR055438">
    <property type="entry name" value="AstE_AspA_cat"/>
</dbReference>
<dbReference type="PANTHER" id="PTHR37326:SF1">
    <property type="entry name" value="BLL3975 PROTEIN"/>
    <property type="match status" value="1"/>
</dbReference>
<evidence type="ECO:0000256" key="1">
    <source>
        <dbReference type="ARBA" id="ARBA00001947"/>
    </source>
</evidence>
<evidence type="ECO:0000256" key="2">
    <source>
        <dbReference type="ARBA" id="ARBA00022723"/>
    </source>
</evidence>
<dbReference type="InterPro" id="IPR053138">
    <property type="entry name" value="N-alpha-Ac-DABA_deacetylase"/>
</dbReference>
<dbReference type="Proteomes" id="UP001370348">
    <property type="component" value="Chromosome"/>
</dbReference>
<evidence type="ECO:0000313" key="7">
    <source>
        <dbReference type="Proteomes" id="UP001370348"/>
    </source>
</evidence>
<keyword evidence="2" id="KW-0479">Metal-binding</keyword>
<evidence type="ECO:0000259" key="5">
    <source>
        <dbReference type="Pfam" id="PF24827"/>
    </source>
</evidence>
<dbReference type="EMBL" id="CP089984">
    <property type="protein sequence ID" value="WXB18089.1"/>
    <property type="molecule type" value="Genomic_DNA"/>
</dbReference>
<sequence>MLAWLVTMCASCERVSAAASPVPEASRWGSVVVEPGQKASGVLPVPSGSDGATEIPLTVVRGARPGPVVGVVAGVHGSEYVPILASQRLREALSPADLAGTVVLVHAANPPSFFKRTIYASPVDWKNLNRAFPGKPDGTLTERIAYVLTRDIIERVDAFIDMHCGDANEALTPYVGYVTTPDRPLAQRARAMALVFGVETIKVRSNPIDPSKSRYSVDTAASRGKPAIAVEVGQLAQTPDTDVTRVVEGVHRVLQRLGVLAGEPAPVAHPRWVARSETVSSPVSGIFTPFVAVGQSVEAGAPIGVVRDFFGHVLSEPRAPIAGEILFVTKTPPINAEESVASVGQLGDAP</sequence>
<proteinExistence type="predicted"/>
<reference evidence="6 7" key="1">
    <citation type="submission" date="2021-12" db="EMBL/GenBank/DDBJ databases">
        <title>Discovery of the Pendulisporaceae a myxobacterial family with distinct sporulation behavior and unique specialized metabolism.</title>
        <authorList>
            <person name="Garcia R."/>
            <person name="Popoff A."/>
            <person name="Bader C.D."/>
            <person name="Loehr J."/>
            <person name="Walesch S."/>
            <person name="Walt C."/>
            <person name="Boldt J."/>
            <person name="Bunk B."/>
            <person name="Haeckl F.J.F.P.J."/>
            <person name="Gunesch A.P."/>
            <person name="Birkelbach J."/>
            <person name="Nuebel U."/>
            <person name="Pietschmann T."/>
            <person name="Bach T."/>
            <person name="Mueller R."/>
        </authorList>
    </citation>
    <scope>NUCLEOTIDE SEQUENCE [LARGE SCALE GENOMIC DNA]</scope>
    <source>
        <strain evidence="6 7">MSr11954</strain>
    </source>
</reference>
<dbReference type="PANTHER" id="PTHR37326">
    <property type="entry name" value="BLL3975 PROTEIN"/>
    <property type="match status" value="1"/>
</dbReference>
<dbReference type="SUPFAM" id="SSF53187">
    <property type="entry name" value="Zn-dependent exopeptidases"/>
    <property type="match status" value="1"/>
</dbReference>
<evidence type="ECO:0000256" key="4">
    <source>
        <dbReference type="ARBA" id="ARBA00022833"/>
    </source>
</evidence>
<dbReference type="PIRSF" id="PIRSF039012">
    <property type="entry name" value="ASP"/>
    <property type="match status" value="1"/>
</dbReference>